<accession>A0A5C6M5A9</accession>
<evidence type="ECO:0000259" key="1">
    <source>
        <dbReference type="Pfam" id="PF07587"/>
    </source>
</evidence>
<name>A0A5C6M5A9_9PLAN</name>
<dbReference type="InterPro" id="IPR022655">
    <property type="entry name" value="DUF1553"/>
</dbReference>
<dbReference type="AlphaFoldDB" id="A0A5C6M5A9"/>
<feature type="domain" description="DUF1553" evidence="1">
    <location>
        <begin position="7"/>
        <end position="245"/>
    </location>
</feature>
<evidence type="ECO:0000313" key="2">
    <source>
        <dbReference type="EMBL" id="TWW09289.1"/>
    </source>
</evidence>
<dbReference type="Pfam" id="PF07587">
    <property type="entry name" value="PSD1"/>
    <property type="match status" value="1"/>
</dbReference>
<dbReference type="PANTHER" id="PTHR35889">
    <property type="entry name" value="CYCLOINULO-OLIGOSACCHARIDE FRUCTANOTRANSFERASE-RELATED"/>
    <property type="match status" value="1"/>
</dbReference>
<organism evidence="2 3">
    <name type="scientific">Planctomyces bekefii</name>
    <dbReference type="NCBI Taxonomy" id="1653850"/>
    <lineage>
        <taxon>Bacteria</taxon>
        <taxon>Pseudomonadati</taxon>
        <taxon>Planctomycetota</taxon>
        <taxon>Planctomycetia</taxon>
        <taxon>Planctomycetales</taxon>
        <taxon>Planctomycetaceae</taxon>
        <taxon>Planctomyces</taxon>
    </lineage>
</organism>
<keyword evidence="3" id="KW-1185">Reference proteome</keyword>
<reference evidence="2 3" key="2">
    <citation type="submission" date="2019-08" db="EMBL/GenBank/DDBJ databases">
        <authorList>
            <person name="Henke P."/>
        </authorList>
    </citation>
    <scope>NUCLEOTIDE SEQUENCE [LARGE SCALE GENOMIC DNA]</scope>
    <source>
        <strain evidence="2">Phe10_nw2017</strain>
    </source>
</reference>
<comment type="caution">
    <text evidence="2">The sequence shown here is derived from an EMBL/GenBank/DDBJ whole genome shotgun (WGS) entry which is preliminary data.</text>
</comment>
<evidence type="ECO:0000313" key="3">
    <source>
        <dbReference type="Proteomes" id="UP000321083"/>
    </source>
</evidence>
<dbReference type="PANTHER" id="PTHR35889:SF3">
    <property type="entry name" value="F-BOX DOMAIN-CONTAINING PROTEIN"/>
    <property type="match status" value="1"/>
</dbReference>
<dbReference type="Proteomes" id="UP000321083">
    <property type="component" value="Unassembled WGS sequence"/>
</dbReference>
<reference evidence="2 3" key="1">
    <citation type="submission" date="2019-08" db="EMBL/GenBank/DDBJ databases">
        <title>100 year-old enigma solved: identification of Planctomyces bekefii, the type genus and species of the phylum Planctomycetes.</title>
        <authorList>
            <person name="Svetlana D.N."/>
            <person name="Overmann J."/>
        </authorList>
    </citation>
    <scope>NUCLEOTIDE SEQUENCE [LARGE SCALE GENOMIC DNA]</scope>
    <source>
        <strain evidence="2">Phe10_nw2017</strain>
    </source>
</reference>
<protein>
    <recommendedName>
        <fullName evidence="1">DUF1553 domain-containing protein</fullName>
    </recommendedName>
</protein>
<sequence>MAEAVVRQPLFARVIVNRVWQWHFGRGLVASANDFGSRGAAPLDVQLLDLLAADFVAGGYRLKDLHRLILSTDAWRLSSRTAGAADLRDSENQYQARFSRRRLTAEELRDAVLAASGGLNPDVPEGHPFPPESTWTFSQHAPFNAVYDSPHRSAFLMVQRQRRHPYLALFDGADPNSSTAQRQSTTVPTQALYFLNDAFFHQQAQRIAERAELSGDDGVAVQQLYQVLLQRRPEADEQALAVEFLAGYPGTVAERRAAWVRVLMSSSEFSFVD</sequence>
<gene>
    <name evidence="2" type="ORF">E3A20_15830</name>
</gene>
<dbReference type="EMBL" id="SRHE01000320">
    <property type="protein sequence ID" value="TWW09289.1"/>
    <property type="molecule type" value="Genomic_DNA"/>
</dbReference>
<proteinExistence type="predicted"/>